<evidence type="ECO:0000313" key="2">
    <source>
        <dbReference type="Proteomes" id="UP001054837"/>
    </source>
</evidence>
<name>A0AAV4U0J7_9ARAC</name>
<comment type="caution">
    <text evidence="1">The sequence shown here is derived from an EMBL/GenBank/DDBJ whole genome shotgun (WGS) entry which is preliminary data.</text>
</comment>
<sequence length="150" mass="17210">MVVHQNKIERVVDQCSFSLRRGPNENPAIYRLLCQDASRMGLATHFDSYERNENTGLHRTMPQCTHFPTFAISSTPVYCRIIYRTSFSYKSRLTPEIIPDSKRNVYEHLGSGVVQQNKMERVGAVFLFSSKGGQMRALQFIVCCVKMIPE</sequence>
<evidence type="ECO:0000313" key="1">
    <source>
        <dbReference type="EMBL" id="GIY51290.1"/>
    </source>
</evidence>
<organism evidence="1 2">
    <name type="scientific">Caerostris darwini</name>
    <dbReference type="NCBI Taxonomy" id="1538125"/>
    <lineage>
        <taxon>Eukaryota</taxon>
        <taxon>Metazoa</taxon>
        <taxon>Ecdysozoa</taxon>
        <taxon>Arthropoda</taxon>
        <taxon>Chelicerata</taxon>
        <taxon>Arachnida</taxon>
        <taxon>Araneae</taxon>
        <taxon>Araneomorphae</taxon>
        <taxon>Entelegynae</taxon>
        <taxon>Araneoidea</taxon>
        <taxon>Araneidae</taxon>
        <taxon>Caerostris</taxon>
    </lineage>
</organism>
<dbReference type="AlphaFoldDB" id="A0AAV4U0J7"/>
<dbReference type="EMBL" id="BPLQ01010518">
    <property type="protein sequence ID" value="GIY51290.1"/>
    <property type="molecule type" value="Genomic_DNA"/>
</dbReference>
<protein>
    <submittedName>
        <fullName evidence="1">Uncharacterized protein</fullName>
    </submittedName>
</protein>
<reference evidence="1 2" key="1">
    <citation type="submission" date="2021-06" db="EMBL/GenBank/DDBJ databases">
        <title>Caerostris darwini draft genome.</title>
        <authorList>
            <person name="Kono N."/>
            <person name="Arakawa K."/>
        </authorList>
    </citation>
    <scope>NUCLEOTIDE SEQUENCE [LARGE SCALE GENOMIC DNA]</scope>
</reference>
<gene>
    <name evidence="1" type="ORF">CDAR_69231</name>
</gene>
<proteinExistence type="predicted"/>
<dbReference type="Proteomes" id="UP001054837">
    <property type="component" value="Unassembled WGS sequence"/>
</dbReference>
<keyword evidence="2" id="KW-1185">Reference proteome</keyword>
<accession>A0AAV4U0J7</accession>